<dbReference type="InterPro" id="IPR000700">
    <property type="entry name" value="PAS-assoc_C"/>
</dbReference>
<organism evidence="9 10">
    <name type="scientific">Sulfurimonas aquatica</name>
    <dbReference type="NCBI Taxonomy" id="2672570"/>
    <lineage>
        <taxon>Bacteria</taxon>
        <taxon>Pseudomonadati</taxon>
        <taxon>Campylobacterota</taxon>
        <taxon>Epsilonproteobacteria</taxon>
        <taxon>Campylobacterales</taxon>
        <taxon>Sulfurimonadaceae</taxon>
        <taxon>Sulfurimonas</taxon>
    </lineage>
</organism>
<dbReference type="InterPro" id="IPR004358">
    <property type="entry name" value="Sig_transdc_His_kin-like_C"/>
</dbReference>
<dbReference type="CDD" id="cd16922">
    <property type="entry name" value="HATPase_EvgS-ArcB-TorS-like"/>
    <property type="match status" value="1"/>
</dbReference>
<dbReference type="InterPro" id="IPR036097">
    <property type="entry name" value="HisK_dim/P_sf"/>
</dbReference>
<reference evidence="9" key="1">
    <citation type="submission" date="2019-11" db="EMBL/GenBank/DDBJ databases">
        <authorList>
            <person name="Kojima H."/>
        </authorList>
    </citation>
    <scope>NUCLEOTIDE SEQUENCE</scope>
    <source>
        <strain evidence="9">H1576</strain>
    </source>
</reference>
<dbReference type="EC" id="2.7.13.3" evidence="2"/>
<evidence type="ECO:0000256" key="5">
    <source>
        <dbReference type="ARBA" id="ARBA00022777"/>
    </source>
</evidence>
<dbReference type="SUPFAM" id="SSF55785">
    <property type="entry name" value="PYP-like sensor domain (PAS domain)"/>
    <property type="match status" value="2"/>
</dbReference>
<dbReference type="GO" id="GO:0005886">
    <property type="term" value="C:plasma membrane"/>
    <property type="evidence" value="ECO:0007669"/>
    <property type="project" value="TreeGrafter"/>
</dbReference>
<keyword evidence="5" id="KW-0418">Kinase</keyword>
<evidence type="ECO:0000259" key="7">
    <source>
        <dbReference type="PROSITE" id="PS50112"/>
    </source>
</evidence>
<dbReference type="GO" id="GO:0009927">
    <property type="term" value="F:histidine phosphotransfer kinase activity"/>
    <property type="evidence" value="ECO:0007669"/>
    <property type="project" value="TreeGrafter"/>
</dbReference>
<dbReference type="FunFam" id="3.30.565.10:FF:000010">
    <property type="entry name" value="Sensor histidine kinase RcsC"/>
    <property type="match status" value="1"/>
</dbReference>
<evidence type="ECO:0000259" key="8">
    <source>
        <dbReference type="PROSITE" id="PS50113"/>
    </source>
</evidence>
<dbReference type="RefSeq" id="WP_207562742.1">
    <property type="nucleotide sequence ID" value="NZ_CP046072.1"/>
</dbReference>
<dbReference type="SMART" id="SM00086">
    <property type="entry name" value="PAC"/>
    <property type="match status" value="2"/>
</dbReference>
<gene>
    <name evidence="9" type="ORF">GJV85_04840</name>
</gene>
<dbReference type="InterPro" id="IPR003594">
    <property type="entry name" value="HATPase_dom"/>
</dbReference>
<dbReference type="Pfam" id="PF13426">
    <property type="entry name" value="PAS_9"/>
    <property type="match status" value="1"/>
</dbReference>
<dbReference type="InterPro" id="IPR005467">
    <property type="entry name" value="His_kinase_dom"/>
</dbReference>
<dbReference type="SMART" id="SM00388">
    <property type="entry name" value="HisKA"/>
    <property type="match status" value="1"/>
</dbReference>
<evidence type="ECO:0000256" key="2">
    <source>
        <dbReference type="ARBA" id="ARBA00012438"/>
    </source>
</evidence>
<evidence type="ECO:0000313" key="9">
    <source>
        <dbReference type="EMBL" id="QSZ41461.1"/>
    </source>
</evidence>
<dbReference type="SUPFAM" id="SSF47384">
    <property type="entry name" value="Homodimeric domain of signal transducing histidine kinase"/>
    <property type="match status" value="1"/>
</dbReference>
<feature type="domain" description="Histidine kinase" evidence="6">
    <location>
        <begin position="266"/>
        <end position="486"/>
    </location>
</feature>
<dbReference type="Gene3D" id="2.10.70.100">
    <property type="match status" value="1"/>
</dbReference>
<dbReference type="Proteomes" id="UP000671852">
    <property type="component" value="Chromosome"/>
</dbReference>
<comment type="catalytic activity">
    <reaction evidence="1">
        <text>ATP + protein L-histidine = ADP + protein N-phospho-L-histidine.</text>
        <dbReference type="EC" id="2.7.13.3"/>
    </reaction>
</comment>
<evidence type="ECO:0000256" key="4">
    <source>
        <dbReference type="ARBA" id="ARBA00022679"/>
    </source>
</evidence>
<evidence type="ECO:0000313" key="10">
    <source>
        <dbReference type="Proteomes" id="UP000671852"/>
    </source>
</evidence>
<evidence type="ECO:0000256" key="1">
    <source>
        <dbReference type="ARBA" id="ARBA00000085"/>
    </source>
</evidence>
<dbReference type="InterPro" id="IPR013655">
    <property type="entry name" value="PAS_fold_3"/>
</dbReference>
<dbReference type="EMBL" id="CP046072">
    <property type="protein sequence ID" value="QSZ41461.1"/>
    <property type="molecule type" value="Genomic_DNA"/>
</dbReference>
<dbReference type="SUPFAM" id="SSF55874">
    <property type="entry name" value="ATPase domain of HSP90 chaperone/DNA topoisomerase II/histidine kinase"/>
    <property type="match status" value="1"/>
</dbReference>
<dbReference type="Pfam" id="PF08447">
    <property type="entry name" value="PAS_3"/>
    <property type="match status" value="1"/>
</dbReference>
<name>A0A975AZI6_9BACT</name>
<dbReference type="CDD" id="cd00082">
    <property type="entry name" value="HisKA"/>
    <property type="match status" value="1"/>
</dbReference>
<protein>
    <recommendedName>
        <fullName evidence="2">histidine kinase</fullName>
        <ecNumber evidence="2">2.7.13.3</ecNumber>
    </recommendedName>
</protein>
<dbReference type="PROSITE" id="PS50112">
    <property type="entry name" value="PAS"/>
    <property type="match status" value="2"/>
</dbReference>
<dbReference type="GO" id="GO:0000155">
    <property type="term" value="F:phosphorelay sensor kinase activity"/>
    <property type="evidence" value="ECO:0007669"/>
    <property type="project" value="InterPro"/>
</dbReference>
<dbReference type="InterPro" id="IPR000014">
    <property type="entry name" value="PAS"/>
</dbReference>
<dbReference type="Gene3D" id="3.30.565.10">
    <property type="entry name" value="Histidine kinase-like ATPase, C-terminal domain"/>
    <property type="match status" value="1"/>
</dbReference>
<sequence length="576" mass="65818">MKFDKNLDDLLFDLAPSALILQSLDGSLLKVNEEFLNIIGHTKEELNNLSYWDLIPLDGHEEEQAQLKYLQNERGNISHKKEYIHRGGHHINVLLNRTLLVHEKKAYIYTNIIDITHSAKKEEVLNSAQELAHIGHWYLDLITGELSWSDETYRIFGLQPQEFTATYDSFVQRIYEDDREAVNSAYTNSIELDEAYEIEHRVIRPDGEIRFVIEKCKHYHDKGGKIIGSIGTIIDITERKVNEELLIEAKNRAEEANSTKSSFVANMSHELRTPLNAILGFSNKMFKDPNMGSEQKLHLQTISSSGEHLLNMINDLLDMSKIEAGEMKVYDEEFDLRKTIRSISELMSHQVNADLVTCQLSIDEKLPKFIMSDESKIKQILFNIIGNAIKFTKEGHIKFTVLFSQAHRKDSLEIVVEDTGCGIEEKMIENIFKPFVQNDGIKKIEGGTGLGLSISRNLVNLMDGSLRVESEVQKGTKFYIILPIKVLEGSPEINAKPVQTHKTKKEKTKAVRVDLDPRTIDLSSRKLIIEAALIGSGMKIKKELDKIKDLDKDIYEFIQQKMKVYDFDSIVSLLKV</sequence>
<dbReference type="AlphaFoldDB" id="A0A975AZI6"/>
<dbReference type="PANTHER" id="PTHR43047">
    <property type="entry name" value="TWO-COMPONENT HISTIDINE PROTEIN KINASE"/>
    <property type="match status" value="1"/>
</dbReference>
<dbReference type="KEGG" id="saqt:GJV85_04840"/>
<keyword evidence="3" id="KW-0597">Phosphoprotein</keyword>
<accession>A0A975AZI6</accession>
<keyword evidence="4" id="KW-0808">Transferase</keyword>
<evidence type="ECO:0000256" key="3">
    <source>
        <dbReference type="ARBA" id="ARBA00022553"/>
    </source>
</evidence>
<dbReference type="InterPro" id="IPR036890">
    <property type="entry name" value="HATPase_C_sf"/>
</dbReference>
<dbReference type="InterPro" id="IPR035965">
    <property type="entry name" value="PAS-like_dom_sf"/>
</dbReference>
<dbReference type="CDD" id="cd00130">
    <property type="entry name" value="PAS"/>
    <property type="match status" value="2"/>
</dbReference>
<dbReference type="Pfam" id="PF02518">
    <property type="entry name" value="HATPase_c"/>
    <property type="match status" value="1"/>
</dbReference>
<dbReference type="Gene3D" id="1.10.287.130">
    <property type="match status" value="1"/>
</dbReference>
<dbReference type="InterPro" id="IPR001610">
    <property type="entry name" value="PAC"/>
</dbReference>
<feature type="domain" description="PAC" evidence="8">
    <location>
        <begin position="196"/>
        <end position="248"/>
    </location>
</feature>
<reference evidence="9" key="2">
    <citation type="submission" date="2021-04" db="EMBL/GenBank/DDBJ databases">
        <title>Isolation and characterization of a novel species of the genus Sulfurimonas.</title>
        <authorList>
            <person name="Fukui M."/>
        </authorList>
    </citation>
    <scope>NUCLEOTIDE SEQUENCE</scope>
    <source>
        <strain evidence="9">H1576</strain>
    </source>
</reference>
<dbReference type="SMART" id="SM00387">
    <property type="entry name" value="HATPase_c"/>
    <property type="match status" value="1"/>
</dbReference>
<dbReference type="PRINTS" id="PR00344">
    <property type="entry name" value="BCTRLSENSOR"/>
</dbReference>
<feature type="domain" description="PAS" evidence="7">
    <location>
        <begin position="11"/>
        <end position="74"/>
    </location>
</feature>
<dbReference type="NCBIfam" id="TIGR00229">
    <property type="entry name" value="sensory_box"/>
    <property type="match status" value="2"/>
</dbReference>
<keyword evidence="10" id="KW-1185">Reference proteome</keyword>
<dbReference type="InterPro" id="IPR003661">
    <property type="entry name" value="HisK_dim/P_dom"/>
</dbReference>
<dbReference type="Pfam" id="PF00512">
    <property type="entry name" value="HisKA"/>
    <property type="match status" value="1"/>
</dbReference>
<proteinExistence type="predicted"/>
<dbReference type="PANTHER" id="PTHR43047:SF72">
    <property type="entry name" value="OSMOSENSING HISTIDINE PROTEIN KINASE SLN1"/>
    <property type="match status" value="1"/>
</dbReference>
<dbReference type="PROSITE" id="PS50109">
    <property type="entry name" value="HIS_KIN"/>
    <property type="match status" value="1"/>
</dbReference>
<dbReference type="PROSITE" id="PS50113">
    <property type="entry name" value="PAC"/>
    <property type="match status" value="1"/>
</dbReference>
<feature type="domain" description="PAS" evidence="7">
    <location>
        <begin position="148"/>
        <end position="193"/>
    </location>
</feature>
<evidence type="ECO:0000259" key="6">
    <source>
        <dbReference type="PROSITE" id="PS50109"/>
    </source>
</evidence>
<dbReference type="SMART" id="SM00091">
    <property type="entry name" value="PAS"/>
    <property type="match status" value="2"/>
</dbReference>
<dbReference type="Gene3D" id="3.30.450.20">
    <property type="entry name" value="PAS domain"/>
    <property type="match status" value="2"/>
</dbReference>